<dbReference type="AlphaFoldDB" id="A0A193GL37"/>
<dbReference type="InterPro" id="IPR027417">
    <property type="entry name" value="P-loop_NTPase"/>
</dbReference>
<evidence type="ECO:0000313" key="5">
    <source>
        <dbReference type="EMBL" id="ANN80807.1"/>
    </source>
</evidence>
<dbReference type="OrthoDB" id="5790493at2"/>
<comment type="similarity">
    <text evidence="1">Belongs to the GSP E family.</text>
</comment>
<keyword evidence="3" id="KW-0067">ATP-binding</keyword>
<dbReference type="InterPro" id="IPR001482">
    <property type="entry name" value="T2SS/T4SS_dom"/>
</dbReference>
<dbReference type="Pfam" id="PF00437">
    <property type="entry name" value="T2SSE"/>
    <property type="match status" value="1"/>
</dbReference>
<gene>
    <name evidence="5" type="ORF">BAU07_26110</name>
</gene>
<proteinExistence type="inferred from homology"/>
<evidence type="ECO:0000256" key="1">
    <source>
        <dbReference type="ARBA" id="ARBA00006611"/>
    </source>
</evidence>
<keyword evidence="5" id="KW-0614">Plasmid</keyword>
<name>A0A193GL37_9BORD</name>
<reference evidence="5 6" key="1">
    <citation type="submission" date="2016-06" db="EMBL/GenBank/DDBJ databases">
        <title>Complete genome sequences of Bordetella bronchialis and Bordetella flabilis.</title>
        <authorList>
            <person name="LiPuma J.J."/>
            <person name="Spilker T."/>
        </authorList>
    </citation>
    <scope>NUCLEOTIDE SEQUENCE [LARGE SCALE GENOMIC DNA]</scope>
    <source>
        <strain evidence="5 6">AU10664</strain>
        <plasmid evidence="5 6">unnamed1</plasmid>
    </source>
</reference>
<dbReference type="GO" id="GO:0005886">
    <property type="term" value="C:plasma membrane"/>
    <property type="evidence" value="ECO:0007669"/>
    <property type="project" value="TreeGrafter"/>
</dbReference>
<dbReference type="KEGG" id="bfz:BAU07_26110"/>
<dbReference type="GO" id="GO:0016887">
    <property type="term" value="F:ATP hydrolysis activity"/>
    <property type="evidence" value="ECO:0007669"/>
    <property type="project" value="TreeGrafter"/>
</dbReference>
<evidence type="ECO:0000313" key="6">
    <source>
        <dbReference type="Proteomes" id="UP000091926"/>
    </source>
</evidence>
<accession>A0A193GL37</accession>
<evidence type="ECO:0000256" key="3">
    <source>
        <dbReference type="ARBA" id="ARBA00022840"/>
    </source>
</evidence>
<sequence length="503" mass="56113">MSNEIHPKPHATYLHKADLRQKLVFADDECIYINSVHKRDIDVQGEIADIRRWVGHDRVRMEFVFLTKIEAIYAGNPGLAIEAVGQQDSHTNRQEYLIRLMRNAMLKGASDIHMVVAHSKAKIQFRIHGELHTESEVSAEEGLYMMSALYNSMIDSSSDPNFDENRRQQGRLRKEYADKAGIWSGRLATTPAESGVAMALRLLYKRRTGRPSTAELGYLPEQVERLNETKRRGTGICVLSGGTGSGKSTTLEVLLSEYSEDVGGKHRVLTIEHPVEFPISGAVQTPIIDKNGLDDDGVAAEFANAITHSMRLDPDIMMVGEVRSIGSARAAFAAAMTGHGMYTTIHANDWLTVFDRLRDLGITDSLLYDPTLIRCIVNQSLARTICPHCRLKFTEHGGKLQKDLRERVEKYCTPETVWLRGPGCSSCLDGIDGRTVIAEVATPTRALMEAYKVSKFAAYDYWKQHGGITKCAHLLRRINEGRICPETGELDVCLLDTDELLVA</sequence>
<organism evidence="5 6">
    <name type="scientific">Bordetella flabilis</name>
    <dbReference type="NCBI Taxonomy" id="463014"/>
    <lineage>
        <taxon>Bacteria</taxon>
        <taxon>Pseudomonadati</taxon>
        <taxon>Pseudomonadota</taxon>
        <taxon>Betaproteobacteria</taxon>
        <taxon>Burkholderiales</taxon>
        <taxon>Alcaligenaceae</taxon>
        <taxon>Bordetella</taxon>
    </lineage>
</organism>
<keyword evidence="2" id="KW-0547">Nucleotide-binding</keyword>
<dbReference type="Gene3D" id="3.30.450.90">
    <property type="match status" value="1"/>
</dbReference>
<dbReference type="Gene3D" id="3.40.50.300">
    <property type="entry name" value="P-loop containing nucleotide triphosphate hydrolases"/>
    <property type="match status" value="1"/>
</dbReference>
<protein>
    <recommendedName>
        <fullName evidence="4">Bacterial type II secretion system protein E domain-containing protein</fullName>
    </recommendedName>
</protein>
<dbReference type="GO" id="GO:0005524">
    <property type="term" value="F:ATP binding"/>
    <property type="evidence" value="ECO:0007669"/>
    <property type="project" value="UniProtKB-KW"/>
</dbReference>
<dbReference type="RefSeq" id="WP_066665784.1">
    <property type="nucleotide sequence ID" value="NZ_CBCSCL010000020.1"/>
</dbReference>
<dbReference type="PANTHER" id="PTHR30258">
    <property type="entry name" value="TYPE II SECRETION SYSTEM PROTEIN GSPE-RELATED"/>
    <property type="match status" value="1"/>
</dbReference>
<dbReference type="Proteomes" id="UP000091926">
    <property type="component" value="Plasmid unnamed1"/>
</dbReference>
<dbReference type="SUPFAM" id="SSF52540">
    <property type="entry name" value="P-loop containing nucleoside triphosphate hydrolases"/>
    <property type="match status" value="1"/>
</dbReference>
<evidence type="ECO:0000259" key="4">
    <source>
        <dbReference type="Pfam" id="PF00437"/>
    </source>
</evidence>
<dbReference type="PANTHER" id="PTHR30258:SF3">
    <property type="entry name" value="SLL1921 PROTEIN"/>
    <property type="match status" value="1"/>
</dbReference>
<geneLocation type="plasmid" evidence="5 6">
    <name>unnamed1</name>
</geneLocation>
<feature type="domain" description="Bacterial type II secretion system protein E" evidence="4">
    <location>
        <begin position="93"/>
        <end position="461"/>
    </location>
</feature>
<dbReference type="EMBL" id="CP016173">
    <property type="protein sequence ID" value="ANN80807.1"/>
    <property type="molecule type" value="Genomic_DNA"/>
</dbReference>
<evidence type="ECO:0000256" key="2">
    <source>
        <dbReference type="ARBA" id="ARBA00022741"/>
    </source>
</evidence>
<keyword evidence="6" id="KW-1185">Reference proteome</keyword>